<name>A0A2S5CFE9_9GAMM</name>
<gene>
    <name evidence="1" type="ORF">AADEFJLK_04707</name>
</gene>
<protein>
    <submittedName>
        <fullName evidence="1">Uncharacterized protein</fullName>
    </submittedName>
</protein>
<comment type="caution">
    <text evidence="1">The sequence shown here is derived from an EMBL/GenBank/DDBJ whole genome shotgun (WGS) entry which is preliminary data.</text>
</comment>
<organism evidence="1 2">
    <name type="scientific">Methylovulum psychrotolerans</name>
    <dbReference type="NCBI Taxonomy" id="1704499"/>
    <lineage>
        <taxon>Bacteria</taxon>
        <taxon>Pseudomonadati</taxon>
        <taxon>Pseudomonadota</taxon>
        <taxon>Gammaproteobacteria</taxon>
        <taxon>Methylococcales</taxon>
        <taxon>Methylococcaceae</taxon>
        <taxon>Methylovulum</taxon>
    </lineage>
</organism>
<proteinExistence type="predicted"/>
<sequence length="262" mass="29766">MEKAENLANELSRSINLIHEHLVLLLVGEQKQSFAFGRALAIKAENIHELIKEVMLMLSVTENPNLNFALGLLSGVYQKSADDWSCYLKIFSENPKLMVFYHEVILTGLIEQYQLNTLLNIIKNGQLSALSAINLKYGGVIKHLRESDISSFCLDLAKVDAGGHWVALDIMFMYCYGDDNKFYATKDALRILVTSVPLNAKFRGGHSDMYYWKEIISKISKTEGLDFAKEVCQQIIAATDDKLDYGDIWVLSNTKHKHYFFN</sequence>
<dbReference type="Proteomes" id="UP000237423">
    <property type="component" value="Unassembled WGS sequence"/>
</dbReference>
<accession>A0A2S5CFE9</accession>
<dbReference type="EMBL" id="PGFZ01000083">
    <property type="protein sequence ID" value="POZ49526.1"/>
    <property type="molecule type" value="Genomic_DNA"/>
</dbReference>
<dbReference type="AlphaFoldDB" id="A0A2S5CFE9"/>
<evidence type="ECO:0000313" key="2">
    <source>
        <dbReference type="Proteomes" id="UP000237423"/>
    </source>
</evidence>
<evidence type="ECO:0000313" key="1">
    <source>
        <dbReference type="EMBL" id="POZ49526.1"/>
    </source>
</evidence>
<reference evidence="1 2" key="1">
    <citation type="submission" date="2017-11" db="EMBL/GenBank/DDBJ databases">
        <title>Draft Genome Sequence of Methylobacter psychrotolerans Sph1T, an Obligate Methanotroph from Low-Temperature Environments.</title>
        <authorList>
            <person name="Oshkin I.Y."/>
            <person name="Miroshnikov K."/>
            <person name="Belova S.E."/>
            <person name="Korzhenkov A."/>
            <person name="Toshchakov S.V."/>
            <person name="Dedysh S.N."/>
        </authorList>
    </citation>
    <scope>NUCLEOTIDE SEQUENCE [LARGE SCALE GENOMIC DNA]</scope>
    <source>
        <strain evidence="1 2">Sph1</strain>
    </source>
</reference>